<feature type="transmembrane region" description="Helical" evidence="1">
    <location>
        <begin position="15"/>
        <end position="35"/>
    </location>
</feature>
<gene>
    <name evidence="2" type="ORF">ET471_15910</name>
</gene>
<reference evidence="2 3" key="1">
    <citation type="submission" date="2019-01" db="EMBL/GenBank/DDBJ databases">
        <title>Genome sequencing of strain FW10M-9.</title>
        <authorList>
            <person name="Heo J."/>
            <person name="Kim S.-J."/>
            <person name="Kim J.-S."/>
            <person name="Hong S.-B."/>
            <person name="Kwon S.-W."/>
        </authorList>
    </citation>
    <scope>NUCLEOTIDE SEQUENCE [LARGE SCALE GENOMIC DNA]</scope>
    <source>
        <strain evidence="2 3">FW10M-9</strain>
    </source>
</reference>
<dbReference type="OrthoDB" id="25997at2"/>
<evidence type="ECO:0008006" key="4">
    <source>
        <dbReference type="Google" id="ProtNLM"/>
    </source>
</evidence>
<evidence type="ECO:0000313" key="2">
    <source>
        <dbReference type="EMBL" id="QAY71332.1"/>
    </source>
</evidence>
<accession>A0A4P6F6F1</accession>
<dbReference type="AlphaFoldDB" id="A0A4P6F6F1"/>
<keyword evidence="1" id="KW-0812">Transmembrane</keyword>
<name>A0A4P6F6F1_9MICO</name>
<feature type="transmembrane region" description="Helical" evidence="1">
    <location>
        <begin position="47"/>
        <end position="68"/>
    </location>
</feature>
<feature type="transmembrane region" description="Helical" evidence="1">
    <location>
        <begin position="108"/>
        <end position="130"/>
    </location>
</feature>
<evidence type="ECO:0000256" key="1">
    <source>
        <dbReference type="SAM" id="Phobius"/>
    </source>
</evidence>
<feature type="transmembrane region" description="Helical" evidence="1">
    <location>
        <begin position="75"/>
        <end position="96"/>
    </location>
</feature>
<proteinExistence type="predicted"/>
<keyword evidence="1" id="KW-0472">Membrane</keyword>
<evidence type="ECO:0000313" key="3">
    <source>
        <dbReference type="Proteomes" id="UP000292118"/>
    </source>
</evidence>
<protein>
    <recommendedName>
        <fullName evidence="4">Integral membrane protein</fullName>
    </recommendedName>
</protein>
<dbReference type="Proteomes" id="UP000292118">
    <property type="component" value="Chromosome"/>
</dbReference>
<dbReference type="RefSeq" id="WP_129189914.1">
    <property type="nucleotide sequence ID" value="NZ_CP035493.1"/>
</dbReference>
<sequence>MSTTPTAPRATGKGFGRLVVTVYGILAFAAVPRALVQIGREWPEPPLAFVLSGVAAVVYVVATVALGVGRGRWRGLAWATVGIEAVGVLVVGVLSLVSPELRHDGSVWGLFGIGYGFVPLVLPFVGLWWLRRTRPRPDDVADVATHPSDQPLESEA</sequence>
<organism evidence="2 3">
    <name type="scientific">Xylanimonas protaetiae</name>
    <dbReference type="NCBI Taxonomy" id="2509457"/>
    <lineage>
        <taxon>Bacteria</taxon>
        <taxon>Bacillati</taxon>
        <taxon>Actinomycetota</taxon>
        <taxon>Actinomycetes</taxon>
        <taxon>Micrococcales</taxon>
        <taxon>Promicromonosporaceae</taxon>
        <taxon>Xylanimonas</taxon>
    </lineage>
</organism>
<keyword evidence="3" id="KW-1185">Reference proteome</keyword>
<keyword evidence="1" id="KW-1133">Transmembrane helix</keyword>
<dbReference type="KEGG" id="xya:ET471_15910"/>
<dbReference type="EMBL" id="CP035493">
    <property type="protein sequence ID" value="QAY71332.1"/>
    <property type="molecule type" value="Genomic_DNA"/>
</dbReference>